<keyword evidence="3" id="KW-1185">Reference proteome</keyword>
<evidence type="ECO:0000313" key="3">
    <source>
        <dbReference type="Proteomes" id="UP000186955"/>
    </source>
</evidence>
<feature type="region of interest" description="Disordered" evidence="1">
    <location>
        <begin position="98"/>
        <end position="118"/>
    </location>
</feature>
<evidence type="ECO:0000256" key="1">
    <source>
        <dbReference type="SAM" id="MobiDB-lite"/>
    </source>
</evidence>
<accession>A0A1Q5SNF4</accession>
<feature type="compositionally biased region" description="Basic and acidic residues" evidence="1">
    <location>
        <begin position="37"/>
        <end position="62"/>
    </location>
</feature>
<dbReference type="EMBL" id="MNBE01000773">
    <property type="protein sequence ID" value="OKO89539.1"/>
    <property type="molecule type" value="Genomic_DNA"/>
</dbReference>
<protein>
    <submittedName>
        <fullName evidence="2">Uncharacterized protein</fullName>
    </submittedName>
</protein>
<evidence type="ECO:0000313" key="2">
    <source>
        <dbReference type="EMBL" id="OKO89539.1"/>
    </source>
</evidence>
<dbReference type="AlphaFoldDB" id="A0A1Q5SNF4"/>
<organism evidence="2 3">
    <name type="scientific">Penicillium subrubescens</name>
    <dbReference type="NCBI Taxonomy" id="1316194"/>
    <lineage>
        <taxon>Eukaryota</taxon>
        <taxon>Fungi</taxon>
        <taxon>Dikarya</taxon>
        <taxon>Ascomycota</taxon>
        <taxon>Pezizomycotina</taxon>
        <taxon>Eurotiomycetes</taxon>
        <taxon>Eurotiomycetidae</taxon>
        <taxon>Eurotiales</taxon>
        <taxon>Aspergillaceae</taxon>
        <taxon>Penicillium</taxon>
    </lineage>
</organism>
<sequence length="118" mass="13100">MNDPFSQRKLNLIQSDKPGKNFETVAYINSAVKRAKFKQEANRSHGLGRDSRYEKARTKPENGQHSFQSTIVLPVSQDLTRSRIRGTIVVRTLGSEVRAAREATPADSKNPSKVGGAF</sequence>
<name>A0A1Q5SNF4_9EURO</name>
<comment type="caution">
    <text evidence="2">The sequence shown here is derived from an EMBL/GenBank/DDBJ whole genome shotgun (WGS) entry which is preliminary data.</text>
</comment>
<proteinExistence type="predicted"/>
<gene>
    <name evidence="2" type="ORF">PENSUB_13605</name>
</gene>
<dbReference type="Proteomes" id="UP000186955">
    <property type="component" value="Unassembled WGS sequence"/>
</dbReference>
<reference evidence="2 3" key="1">
    <citation type="submission" date="2016-10" db="EMBL/GenBank/DDBJ databases">
        <title>Genome sequence of the ascomycete fungus Penicillium subrubescens.</title>
        <authorList>
            <person name="De Vries R.P."/>
            <person name="Peng M."/>
            <person name="Dilokpimol A."/>
            <person name="Hilden K."/>
            <person name="Makela M.R."/>
            <person name="Grigoriev I."/>
            <person name="Riley R."/>
            <person name="Granchi Z."/>
        </authorList>
    </citation>
    <scope>NUCLEOTIDE SEQUENCE [LARGE SCALE GENOMIC DNA]</scope>
    <source>
        <strain evidence="2 3">CBS 132785</strain>
    </source>
</reference>
<feature type="region of interest" description="Disordered" evidence="1">
    <location>
        <begin position="37"/>
        <end position="69"/>
    </location>
</feature>